<evidence type="ECO:0000313" key="2">
    <source>
        <dbReference type="Proteomes" id="UP001207468"/>
    </source>
</evidence>
<keyword evidence="2" id="KW-1185">Reference proteome</keyword>
<comment type="caution">
    <text evidence="1">The sequence shown here is derived from an EMBL/GenBank/DDBJ whole genome shotgun (WGS) entry which is preliminary data.</text>
</comment>
<name>A0ACC0TTZ0_9AGAM</name>
<evidence type="ECO:0000313" key="1">
    <source>
        <dbReference type="EMBL" id="KAI9449135.1"/>
    </source>
</evidence>
<dbReference type="Proteomes" id="UP001207468">
    <property type="component" value="Unassembled WGS sequence"/>
</dbReference>
<accession>A0ACC0TTZ0</accession>
<organism evidence="1 2">
    <name type="scientific">Russula earlei</name>
    <dbReference type="NCBI Taxonomy" id="71964"/>
    <lineage>
        <taxon>Eukaryota</taxon>
        <taxon>Fungi</taxon>
        <taxon>Dikarya</taxon>
        <taxon>Basidiomycota</taxon>
        <taxon>Agaricomycotina</taxon>
        <taxon>Agaricomycetes</taxon>
        <taxon>Russulales</taxon>
        <taxon>Russulaceae</taxon>
        <taxon>Russula</taxon>
    </lineage>
</organism>
<proteinExistence type="predicted"/>
<sequence>MNILIGDDHSVVRRGLKAILGEAYPNADIEEAIDGSDLLKKAVSREWQIIISDITMPDLSGLEVVKKIKELRPRIPVLILSIHSAEHYATRVLKAGAAGYLTKESATEELVNAVKHIISGRKYITPEIAEMFVDQHMETSKTELHKALSDREFEVLKLIASGKTSSEIADMLVLSINTISTYRSRILEKMRMANNAELTKYAISKGLA</sequence>
<reference evidence="1" key="1">
    <citation type="submission" date="2021-03" db="EMBL/GenBank/DDBJ databases">
        <title>Evolutionary priming and transition to the ectomycorrhizal habit in an iconic lineage of mushroom-forming fungi: is preadaptation a requirement?</title>
        <authorList>
            <consortium name="DOE Joint Genome Institute"/>
            <person name="Looney B.P."/>
            <person name="Miyauchi S."/>
            <person name="Morin E."/>
            <person name="Drula E."/>
            <person name="Courty P.E."/>
            <person name="Chicoki N."/>
            <person name="Fauchery L."/>
            <person name="Kohler A."/>
            <person name="Kuo A."/>
            <person name="LaButti K."/>
            <person name="Pangilinan J."/>
            <person name="Lipzen A."/>
            <person name="Riley R."/>
            <person name="Andreopoulos W."/>
            <person name="He G."/>
            <person name="Johnson J."/>
            <person name="Barry K.W."/>
            <person name="Grigoriev I.V."/>
            <person name="Nagy L."/>
            <person name="Hibbett D."/>
            <person name="Henrissat B."/>
            <person name="Matheny P.B."/>
            <person name="Labbe J."/>
            <person name="Martin A.F."/>
        </authorList>
    </citation>
    <scope>NUCLEOTIDE SEQUENCE</scope>
    <source>
        <strain evidence="1">BPL698</strain>
    </source>
</reference>
<protein>
    <submittedName>
        <fullName evidence="1">Two component transcriptional regulator, LuxR family</fullName>
    </submittedName>
</protein>
<dbReference type="EMBL" id="JAGFNK010000526">
    <property type="protein sequence ID" value="KAI9449135.1"/>
    <property type="molecule type" value="Genomic_DNA"/>
</dbReference>
<gene>
    <name evidence="1" type="ORF">F5148DRAFT_987725</name>
</gene>